<gene>
    <name evidence="9" type="ORF">SARC_10949</name>
</gene>
<dbReference type="Proteomes" id="UP000054560">
    <property type="component" value="Unassembled WGS sequence"/>
</dbReference>
<dbReference type="NCBIfam" id="NF001908">
    <property type="entry name" value="PRK00668.1"/>
    <property type="match status" value="1"/>
</dbReference>
<feature type="active site" description="Pros-phosphohistidine intermediate" evidence="6">
    <location>
        <position position="190"/>
    </location>
</feature>
<dbReference type="HAMAP" id="MF_00451">
    <property type="entry name" value="NDP_kinase"/>
    <property type="match status" value="1"/>
</dbReference>
<dbReference type="InterPro" id="IPR034907">
    <property type="entry name" value="NDK-like_dom"/>
</dbReference>
<dbReference type="Gene3D" id="3.30.70.141">
    <property type="entry name" value="Nucleoside diphosphate kinase-like domain"/>
    <property type="match status" value="1"/>
</dbReference>
<dbReference type="STRING" id="667725.A0A0L0FKL3"/>
<dbReference type="OrthoDB" id="2162449at2759"/>
<evidence type="ECO:0000313" key="9">
    <source>
        <dbReference type="EMBL" id="KNC76558.1"/>
    </source>
</evidence>
<keyword evidence="10" id="KW-1185">Reference proteome</keyword>
<dbReference type="GO" id="GO:0006183">
    <property type="term" value="P:GTP biosynthetic process"/>
    <property type="evidence" value="ECO:0007669"/>
    <property type="project" value="InterPro"/>
</dbReference>
<evidence type="ECO:0000256" key="1">
    <source>
        <dbReference type="ARBA" id="ARBA00001946"/>
    </source>
</evidence>
<dbReference type="EMBL" id="KQ243051">
    <property type="protein sequence ID" value="KNC76558.1"/>
    <property type="molecule type" value="Genomic_DNA"/>
</dbReference>
<feature type="binding site" evidence="6">
    <location>
        <position position="160"/>
    </location>
    <ligand>
        <name>ATP</name>
        <dbReference type="ChEBI" id="CHEBI:30616"/>
    </ligand>
</feature>
<dbReference type="GO" id="GO:0006241">
    <property type="term" value="P:CTP biosynthetic process"/>
    <property type="evidence" value="ECO:0007669"/>
    <property type="project" value="InterPro"/>
</dbReference>
<feature type="binding site" evidence="6">
    <location>
        <position position="177"/>
    </location>
    <ligand>
        <name>ATP</name>
        <dbReference type="ChEBI" id="CHEBI:30616"/>
    </ligand>
</feature>
<comment type="similarity">
    <text evidence="2 6 7">Belongs to the NDK family.</text>
</comment>
<dbReference type="PRINTS" id="PR01243">
    <property type="entry name" value="NUCDPKINASE"/>
</dbReference>
<dbReference type="PROSITE" id="PS51374">
    <property type="entry name" value="NDPK_LIKE"/>
    <property type="match status" value="1"/>
</dbReference>
<evidence type="ECO:0000256" key="4">
    <source>
        <dbReference type="ARBA" id="ARBA00022679"/>
    </source>
</evidence>
<dbReference type="EC" id="2.7.4.6" evidence="3"/>
<dbReference type="RefSeq" id="XP_014150460.1">
    <property type="nucleotide sequence ID" value="XM_014294985.1"/>
</dbReference>
<feature type="binding site" evidence="6">
    <location>
        <position position="132"/>
    </location>
    <ligand>
        <name>ATP</name>
        <dbReference type="ChEBI" id="CHEBI:30616"/>
    </ligand>
</feature>
<dbReference type="GO" id="GO:0004550">
    <property type="term" value="F:nucleoside diphosphate kinase activity"/>
    <property type="evidence" value="ECO:0007669"/>
    <property type="project" value="UniProtKB-EC"/>
</dbReference>
<dbReference type="GeneID" id="25911453"/>
<dbReference type="PANTHER" id="PTHR11349">
    <property type="entry name" value="NUCLEOSIDE DIPHOSPHATE KINASE"/>
    <property type="match status" value="1"/>
</dbReference>
<proteinExistence type="inferred from homology"/>
<evidence type="ECO:0000256" key="2">
    <source>
        <dbReference type="ARBA" id="ARBA00008142"/>
    </source>
</evidence>
<dbReference type="AlphaFoldDB" id="A0A0L0FKL3"/>
<feature type="binding site" evidence="6">
    <location>
        <position position="187"/>
    </location>
    <ligand>
        <name>ATP</name>
        <dbReference type="ChEBI" id="CHEBI:30616"/>
    </ligand>
</feature>
<evidence type="ECO:0000256" key="7">
    <source>
        <dbReference type="RuleBase" id="RU004011"/>
    </source>
</evidence>
<sequence>MFARSALRLATISARATPLRNVNQCMSTVRASQQNTFARGSLIALTTAVAFGAASVSLIKPAHAEASLAGEEGGVTERTFMAIKYDAVQRGLISEIMGRMEKKGYKLVALKMVWPTEEFAGKHYHDLKERPFFGNLVKFMSSGPAVAMVWEGPGVIKMARTIIGATDPLKSNPGTIRGDLATSVGRNVIHGSDAYSTAEEEIALWFSPSEIHAWNRTNEDWISSNN</sequence>
<name>A0A0L0FKL3_9EUKA</name>
<dbReference type="FunFam" id="3.30.70.141:FF:000002">
    <property type="entry name" value="Nucleoside diphosphate kinase"/>
    <property type="match status" value="1"/>
</dbReference>
<evidence type="ECO:0000256" key="6">
    <source>
        <dbReference type="PROSITE-ProRule" id="PRU00706"/>
    </source>
</evidence>
<dbReference type="Pfam" id="PF00334">
    <property type="entry name" value="NDK"/>
    <property type="match status" value="1"/>
</dbReference>
<evidence type="ECO:0000256" key="5">
    <source>
        <dbReference type="ARBA" id="ARBA00022777"/>
    </source>
</evidence>
<organism evidence="9 10">
    <name type="scientific">Sphaeroforma arctica JP610</name>
    <dbReference type="NCBI Taxonomy" id="667725"/>
    <lineage>
        <taxon>Eukaryota</taxon>
        <taxon>Ichthyosporea</taxon>
        <taxon>Ichthyophonida</taxon>
        <taxon>Sphaeroforma</taxon>
    </lineage>
</organism>
<feature type="binding site" evidence="6">
    <location>
        <position position="84"/>
    </location>
    <ligand>
        <name>ATP</name>
        <dbReference type="ChEBI" id="CHEBI:30616"/>
    </ligand>
</feature>
<dbReference type="SUPFAM" id="SSF54919">
    <property type="entry name" value="Nucleoside diphosphate kinase, NDK"/>
    <property type="match status" value="1"/>
</dbReference>
<reference evidence="9 10" key="1">
    <citation type="submission" date="2011-02" db="EMBL/GenBank/DDBJ databases">
        <title>The Genome Sequence of Sphaeroforma arctica JP610.</title>
        <authorList>
            <consortium name="The Broad Institute Genome Sequencing Platform"/>
            <person name="Russ C."/>
            <person name="Cuomo C."/>
            <person name="Young S.K."/>
            <person name="Zeng Q."/>
            <person name="Gargeya S."/>
            <person name="Alvarado L."/>
            <person name="Berlin A."/>
            <person name="Chapman S.B."/>
            <person name="Chen Z."/>
            <person name="Freedman E."/>
            <person name="Gellesch M."/>
            <person name="Goldberg J."/>
            <person name="Griggs A."/>
            <person name="Gujja S."/>
            <person name="Heilman E."/>
            <person name="Heiman D."/>
            <person name="Howarth C."/>
            <person name="Mehta T."/>
            <person name="Neiman D."/>
            <person name="Pearson M."/>
            <person name="Roberts A."/>
            <person name="Saif S."/>
            <person name="Shea T."/>
            <person name="Shenoy N."/>
            <person name="Sisk P."/>
            <person name="Stolte C."/>
            <person name="Sykes S."/>
            <person name="White J."/>
            <person name="Yandava C."/>
            <person name="Burger G."/>
            <person name="Gray M.W."/>
            <person name="Holland P.W.H."/>
            <person name="King N."/>
            <person name="Lang F.B.F."/>
            <person name="Roger A.J."/>
            <person name="Ruiz-Trillo I."/>
            <person name="Haas B."/>
            <person name="Nusbaum C."/>
            <person name="Birren B."/>
        </authorList>
    </citation>
    <scope>NUCLEOTIDE SEQUENCE [LARGE SCALE GENOMIC DNA]</scope>
    <source>
        <strain evidence="9 10">JP610</strain>
    </source>
</reference>
<dbReference type="eggNOG" id="KOG0888">
    <property type="taxonomic scope" value="Eukaryota"/>
</dbReference>
<feature type="domain" description="Nucleoside diphosphate kinase-like" evidence="8">
    <location>
        <begin position="76"/>
        <end position="213"/>
    </location>
</feature>
<dbReference type="GO" id="GO:0006228">
    <property type="term" value="P:UTP biosynthetic process"/>
    <property type="evidence" value="ECO:0007669"/>
    <property type="project" value="InterPro"/>
</dbReference>
<protein>
    <recommendedName>
        <fullName evidence="3">nucleoside-diphosphate kinase</fullName>
        <ecNumber evidence="3">2.7.4.6</ecNumber>
    </recommendedName>
</protein>
<evidence type="ECO:0000259" key="8">
    <source>
        <dbReference type="SMART" id="SM00562"/>
    </source>
</evidence>
<dbReference type="SMART" id="SM00562">
    <property type="entry name" value="NDK"/>
    <property type="match status" value="1"/>
</dbReference>
<dbReference type="InterPro" id="IPR036850">
    <property type="entry name" value="NDK-like_dom_sf"/>
</dbReference>
<keyword evidence="5" id="KW-0418">Kinase</keyword>
<dbReference type="InterPro" id="IPR001564">
    <property type="entry name" value="Nucleoside_diP_kinase"/>
</dbReference>
<accession>A0A0L0FKL3</accession>
<dbReference type="CDD" id="cd04413">
    <property type="entry name" value="NDPk_I"/>
    <property type="match status" value="1"/>
</dbReference>
<feature type="binding site" evidence="6">
    <location>
        <position position="166"/>
    </location>
    <ligand>
        <name>ATP</name>
        <dbReference type="ChEBI" id="CHEBI:30616"/>
    </ligand>
</feature>
<evidence type="ECO:0000256" key="3">
    <source>
        <dbReference type="ARBA" id="ARBA00012966"/>
    </source>
</evidence>
<evidence type="ECO:0000313" key="10">
    <source>
        <dbReference type="Proteomes" id="UP000054560"/>
    </source>
</evidence>
<comment type="cofactor">
    <cofactor evidence="1">
        <name>Mg(2+)</name>
        <dbReference type="ChEBI" id="CHEBI:18420"/>
    </cofactor>
</comment>
<keyword evidence="4" id="KW-0808">Transferase</keyword>